<keyword evidence="4 5" id="KW-0119">Carbohydrate metabolism</keyword>
<accession>F4LMD2</accession>
<dbReference type="InterPro" id="IPR003764">
    <property type="entry name" value="GlcNAc_6-P_deAcase"/>
</dbReference>
<dbReference type="KEGG" id="tbe:Trebr_2389"/>
<dbReference type="Pfam" id="PF01979">
    <property type="entry name" value="Amidohydro_1"/>
    <property type="match status" value="1"/>
</dbReference>
<evidence type="ECO:0000256" key="2">
    <source>
        <dbReference type="ARBA" id="ARBA00022723"/>
    </source>
</evidence>
<evidence type="ECO:0000313" key="10">
    <source>
        <dbReference type="Proteomes" id="UP000006546"/>
    </source>
</evidence>
<dbReference type="SUPFAM" id="SSF51556">
    <property type="entry name" value="Metallo-dependent hydrolases"/>
    <property type="match status" value="1"/>
</dbReference>
<evidence type="ECO:0000259" key="8">
    <source>
        <dbReference type="Pfam" id="PF01979"/>
    </source>
</evidence>
<dbReference type="SUPFAM" id="SSF51338">
    <property type="entry name" value="Composite domain of metallo-dependent hydrolases"/>
    <property type="match status" value="1"/>
</dbReference>
<dbReference type="AlphaFoldDB" id="F4LMD2"/>
<comment type="cofactor">
    <cofactor evidence="7">
        <name>a divalent metal cation</name>
        <dbReference type="ChEBI" id="CHEBI:60240"/>
    </cofactor>
    <text evidence="7">Binds 1 divalent metal cation per subunit.</text>
</comment>
<feature type="binding site" evidence="7">
    <location>
        <position position="135"/>
    </location>
    <ligand>
        <name>Zn(2+)</name>
        <dbReference type="ChEBI" id="CHEBI:29105"/>
    </ligand>
</feature>
<organism evidence="9 10">
    <name type="scientific">Treponema brennaborense (strain DSM 12168 / CIP 105900 / DD5/3)</name>
    <dbReference type="NCBI Taxonomy" id="906968"/>
    <lineage>
        <taxon>Bacteria</taxon>
        <taxon>Pseudomonadati</taxon>
        <taxon>Spirochaetota</taxon>
        <taxon>Spirochaetia</taxon>
        <taxon>Spirochaetales</taxon>
        <taxon>Treponemataceae</taxon>
        <taxon>Treponema</taxon>
    </lineage>
</organism>
<dbReference type="eggNOG" id="COG1820">
    <property type="taxonomic scope" value="Bacteria"/>
</dbReference>
<evidence type="ECO:0000256" key="6">
    <source>
        <dbReference type="PIRSR" id="PIRSR038994-1"/>
    </source>
</evidence>
<evidence type="ECO:0000256" key="7">
    <source>
        <dbReference type="PIRSR" id="PIRSR038994-3"/>
    </source>
</evidence>
<dbReference type="RefSeq" id="WP_013759499.1">
    <property type="nucleotide sequence ID" value="NC_015500.1"/>
</dbReference>
<protein>
    <submittedName>
        <fullName evidence="9">N-acetylglucosamine-6-phosphate deacetylase</fullName>
        <ecNumber evidence="9">3.5.1.25</ecNumber>
    </submittedName>
</protein>
<comment type="similarity">
    <text evidence="1 5">Belongs to the metallo-dependent hydrolases superfamily. NagA family.</text>
</comment>
<dbReference type="GO" id="GO:0008448">
    <property type="term" value="F:N-acetylglucosamine-6-phosphate deacetylase activity"/>
    <property type="evidence" value="ECO:0007669"/>
    <property type="project" value="UniProtKB-EC"/>
</dbReference>
<evidence type="ECO:0000256" key="1">
    <source>
        <dbReference type="ARBA" id="ARBA00010716"/>
    </source>
</evidence>
<keyword evidence="3 5" id="KW-0378">Hydrolase</keyword>
<dbReference type="Gene3D" id="3.20.20.140">
    <property type="entry name" value="Metal-dependent hydrolases"/>
    <property type="match status" value="1"/>
</dbReference>
<keyword evidence="2 7" id="KW-0479">Metal-binding</keyword>
<dbReference type="HOGENOM" id="CLU_032482_2_1_12"/>
<evidence type="ECO:0000256" key="3">
    <source>
        <dbReference type="ARBA" id="ARBA00022801"/>
    </source>
</evidence>
<dbReference type="InterPro" id="IPR032466">
    <property type="entry name" value="Metal_Hydrolase"/>
</dbReference>
<evidence type="ECO:0000313" key="9">
    <source>
        <dbReference type="EMBL" id="AEE17798.1"/>
    </source>
</evidence>
<feature type="active site" description="Proton donor/acceptor" evidence="6">
    <location>
        <position position="279"/>
    </location>
</feature>
<proteinExistence type="inferred from homology"/>
<dbReference type="Gene3D" id="2.30.40.10">
    <property type="entry name" value="Urease, subunit C, domain 1"/>
    <property type="match status" value="1"/>
</dbReference>
<feature type="domain" description="Amidohydrolase-related" evidence="8">
    <location>
        <begin position="58"/>
        <end position="372"/>
    </location>
</feature>
<dbReference type="InterPro" id="IPR006680">
    <property type="entry name" value="Amidohydro-rel"/>
</dbReference>
<name>F4LMD2_TREBD</name>
<dbReference type="InterPro" id="IPR011059">
    <property type="entry name" value="Metal-dep_hydrolase_composite"/>
</dbReference>
<dbReference type="GO" id="GO:0006046">
    <property type="term" value="P:N-acetylglucosamine catabolic process"/>
    <property type="evidence" value="ECO:0007669"/>
    <property type="project" value="TreeGrafter"/>
</dbReference>
<dbReference type="EMBL" id="CP002696">
    <property type="protein sequence ID" value="AEE17798.1"/>
    <property type="molecule type" value="Genomic_DNA"/>
</dbReference>
<dbReference type="GO" id="GO:0046872">
    <property type="term" value="F:metal ion binding"/>
    <property type="evidence" value="ECO:0007669"/>
    <property type="project" value="UniProtKB-KW"/>
</dbReference>
<dbReference type="PANTHER" id="PTHR11113">
    <property type="entry name" value="N-ACETYLGLUCOSAMINE-6-PHOSPHATE DEACETYLASE"/>
    <property type="match status" value="1"/>
</dbReference>
<evidence type="ECO:0000256" key="5">
    <source>
        <dbReference type="PIRNR" id="PIRNR038994"/>
    </source>
</evidence>
<keyword evidence="10" id="KW-1185">Reference proteome</keyword>
<dbReference type="STRING" id="906968.Trebr_2389"/>
<dbReference type="OrthoDB" id="9776488at2"/>
<reference evidence="10" key="1">
    <citation type="submission" date="2011-04" db="EMBL/GenBank/DDBJ databases">
        <title>The complete genome of Treponema brennaborense DSM 12168.</title>
        <authorList>
            <person name="Lucas S."/>
            <person name="Han J."/>
            <person name="Lapidus A."/>
            <person name="Bruce D."/>
            <person name="Goodwin L."/>
            <person name="Pitluck S."/>
            <person name="Peters L."/>
            <person name="Kyrpides N."/>
            <person name="Mavromatis K."/>
            <person name="Ivanova N."/>
            <person name="Mikhailova N."/>
            <person name="Pagani I."/>
            <person name="Teshima H."/>
            <person name="Detter J.C."/>
            <person name="Tapia R."/>
            <person name="Han C."/>
            <person name="Land M."/>
            <person name="Hauser L."/>
            <person name="Markowitz V."/>
            <person name="Cheng J.-F."/>
            <person name="Hugenholtz P."/>
            <person name="Woyke T."/>
            <person name="Wu D."/>
            <person name="Gronow S."/>
            <person name="Wellnitz S."/>
            <person name="Brambilla E."/>
            <person name="Klenk H.-P."/>
            <person name="Eisen J.A."/>
        </authorList>
    </citation>
    <scope>NUCLEOTIDE SEQUENCE [LARGE SCALE GENOMIC DNA]</scope>
    <source>
        <strain evidence="10">DSM 12168 / CIP 105900 / DD5/3</strain>
    </source>
</reference>
<dbReference type="Proteomes" id="UP000006546">
    <property type="component" value="Chromosome"/>
</dbReference>
<dbReference type="PANTHER" id="PTHR11113:SF14">
    <property type="entry name" value="N-ACETYLGLUCOSAMINE-6-PHOSPHATE DEACETYLASE"/>
    <property type="match status" value="1"/>
</dbReference>
<gene>
    <name evidence="9" type="ordered locus">Trebr_2389</name>
</gene>
<dbReference type="NCBIfam" id="TIGR00221">
    <property type="entry name" value="nagA"/>
    <property type="match status" value="1"/>
</dbReference>
<sequence>MKHTRNSLILLNGNVYTGGSFHKTDVMIQDGKFCRIGSVSAAETKSGCPLLDAAGKRVIPGFFDQHTHGGMFVDFNHVQTADLDTVCRYFASCGVSCFFPTVMTDAVETMKEKLDILSDPLVTETYPKIRGIHLEGPFLSPLYKGAMPEKLLQPCDFALFRELQDAARGRIKLITISPELPHAAELIEQLTCCGVRVSLGHSGASYEQATAAIKAGAASATHIMNAMKLLHMHDPAILSAVLESDIFAEMICDGLHLHPPIVRLLLKIKGLDKMIGITDSIMAAGCPDGNYELGVNAITVKDGDATLTETGVRAGSTLTMNAALKNVLRFTGLPAETVLPLFTANPAKLNGMYDLTGSIDVGKYADFAVLDERDTCVCTYAKGIGLYNAL</sequence>
<dbReference type="PIRSF" id="PIRSF038994">
    <property type="entry name" value="NagA"/>
    <property type="match status" value="1"/>
</dbReference>
<dbReference type="CDD" id="cd00854">
    <property type="entry name" value="NagA"/>
    <property type="match status" value="1"/>
</dbReference>
<evidence type="ECO:0000256" key="4">
    <source>
        <dbReference type="ARBA" id="ARBA00023277"/>
    </source>
</evidence>
<dbReference type="EC" id="3.5.1.25" evidence="9"/>
<feature type="binding site" evidence="7">
    <location>
        <position position="222"/>
    </location>
    <ligand>
        <name>Zn(2+)</name>
        <dbReference type="ChEBI" id="CHEBI:29105"/>
    </ligand>
</feature>
<feature type="binding site" evidence="7">
    <location>
        <position position="201"/>
    </location>
    <ligand>
        <name>Zn(2+)</name>
        <dbReference type="ChEBI" id="CHEBI:29105"/>
    </ligand>
</feature>